<gene>
    <name evidence="2" type="ORF">E4U42_002065</name>
</gene>
<comment type="caution">
    <text evidence="2">The sequence shown here is derived from an EMBL/GenBank/DDBJ whole genome shotgun (WGS) entry which is preliminary data.</text>
</comment>
<feature type="region of interest" description="Disordered" evidence="1">
    <location>
        <begin position="123"/>
        <end position="157"/>
    </location>
</feature>
<dbReference type="Proteomes" id="UP000811619">
    <property type="component" value="Unassembled WGS sequence"/>
</dbReference>
<dbReference type="AlphaFoldDB" id="A0A8K0J409"/>
<accession>A0A8K0J409</accession>
<evidence type="ECO:0000313" key="2">
    <source>
        <dbReference type="EMBL" id="KAG5912641.1"/>
    </source>
</evidence>
<feature type="compositionally biased region" description="Gly residues" evidence="1">
    <location>
        <begin position="89"/>
        <end position="98"/>
    </location>
</feature>
<reference evidence="2" key="1">
    <citation type="journal article" date="2020" name="bioRxiv">
        <title>Whole genome comparisons of ergot fungi reveals the divergence and evolution of species within the genus Claviceps are the result of varying mechanisms driving genome evolution and host range expansion.</title>
        <authorList>
            <person name="Wyka S.A."/>
            <person name="Mondo S.J."/>
            <person name="Liu M."/>
            <person name="Dettman J."/>
            <person name="Nalam V."/>
            <person name="Broders K.D."/>
        </authorList>
    </citation>
    <scope>NUCLEOTIDE SEQUENCE</scope>
    <source>
        <strain evidence="2">CCC 489</strain>
    </source>
</reference>
<proteinExistence type="predicted"/>
<evidence type="ECO:0000256" key="1">
    <source>
        <dbReference type="SAM" id="MobiDB-lite"/>
    </source>
</evidence>
<dbReference type="EMBL" id="SRPY01001697">
    <property type="protein sequence ID" value="KAG5912641.1"/>
    <property type="molecule type" value="Genomic_DNA"/>
</dbReference>
<organism evidence="2 3">
    <name type="scientific">Claviceps africana</name>
    <dbReference type="NCBI Taxonomy" id="83212"/>
    <lineage>
        <taxon>Eukaryota</taxon>
        <taxon>Fungi</taxon>
        <taxon>Dikarya</taxon>
        <taxon>Ascomycota</taxon>
        <taxon>Pezizomycotina</taxon>
        <taxon>Sordariomycetes</taxon>
        <taxon>Hypocreomycetidae</taxon>
        <taxon>Hypocreales</taxon>
        <taxon>Clavicipitaceae</taxon>
        <taxon>Claviceps</taxon>
    </lineage>
</organism>
<feature type="compositionally biased region" description="Polar residues" evidence="1">
    <location>
        <begin position="136"/>
        <end position="154"/>
    </location>
</feature>
<dbReference type="GO" id="GO:0005739">
    <property type="term" value="C:mitochondrion"/>
    <property type="evidence" value="ECO:0007669"/>
    <property type="project" value="TreeGrafter"/>
</dbReference>
<feature type="non-terminal residue" evidence="2">
    <location>
        <position position="1"/>
    </location>
</feature>
<dbReference type="OrthoDB" id="2444174at2759"/>
<name>A0A8K0J409_9HYPO</name>
<sequence>MAPDSRDDVKFETDVATSRLARPGLIEFGAKSRGVRPTQTAEIVSRPRPGRNVLQFARLVHVRRRSRSRSDNSIPFEWDHDAPFDEVDGGGSGGGSGGVAADKPSTITPSEADIFKSIFDEIAQGRMPSAKKRPATSETTPRAASEPSSSQAATTGMARSIVEQARVMEFRDKFLRRYPASLRTAAQVALGLYEQEPTPGSDEQSKMVELDEADKAKWEERARFERLRTEERERVDGLMGACDTDAALWRVMEAEVFSLPARLGILPLPKTQAKARNRTSAPAP</sequence>
<dbReference type="PANTHER" id="PTHR39468:SF1">
    <property type="entry name" value="MTF2-LIKE C-TERMINAL DOMAIN-CONTAINING PROTEIN"/>
    <property type="match status" value="1"/>
</dbReference>
<keyword evidence="3" id="KW-1185">Reference proteome</keyword>
<protein>
    <submittedName>
        <fullName evidence="2">Uncharacterized protein</fullName>
    </submittedName>
</protein>
<dbReference type="PANTHER" id="PTHR39468">
    <property type="entry name" value="CHROMOSOME 7, WHOLE GENOME SHOTGUN SEQUENCE"/>
    <property type="match status" value="1"/>
</dbReference>
<feature type="region of interest" description="Disordered" evidence="1">
    <location>
        <begin position="64"/>
        <end position="107"/>
    </location>
</feature>
<dbReference type="InterPro" id="IPR040009">
    <property type="entry name" value="Mtf2/C5D6.12-like"/>
</dbReference>
<evidence type="ECO:0000313" key="3">
    <source>
        <dbReference type="Proteomes" id="UP000811619"/>
    </source>
</evidence>